<name>A0A917MX06_9BACT</name>
<dbReference type="RefSeq" id="WP_188953582.1">
    <property type="nucleotide sequence ID" value="NZ_BMIB01000003.1"/>
</dbReference>
<accession>A0A917MX06</accession>
<dbReference type="PROSITE" id="PS51257">
    <property type="entry name" value="PROKAR_LIPOPROTEIN"/>
    <property type="match status" value="1"/>
</dbReference>
<keyword evidence="2" id="KW-1185">Reference proteome</keyword>
<dbReference type="AlphaFoldDB" id="A0A917MX06"/>
<dbReference type="EMBL" id="BMIB01000003">
    <property type="protein sequence ID" value="GGH70942.1"/>
    <property type="molecule type" value="Genomic_DNA"/>
</dbReference>
<reference evidence="1" key="2">
    <citation type="submission" date="2020-09" db="EMBL/GenBank/DDBJ databases">
        <authorList>
            <person name="Sun Q."/>
            <person name="Zhou Y."/>
        </authorList>
    </citation>
    <scope>NUCLEOTIDE SEQUENCE</scope>
    <source>
        <strain evidence="1">CGMCC 1.15290</strain>
    </source>
</reference>
<comment type="caution">
    <text evidence="1">The sequence shown here is derived from an EMBL/GenBank/DDBJ whole genome shotgun (WGS) entry which is preliminary data.</text>
</comment>
<evidence type="ECO:0000313" key="2">
    <source>
        <dbReference type="Proteomes" id="UP000627292"/>
    </source>
</evidence>
<proteinExistence type="predicted"/>
<evidence type="ECO:0000313" key="1">
    <source>
        <dbReference type="EMBL" id="GGH70942.1"/>
    </source>
</evidence>
<sequence length="217" mass="24540">MALFPKRYIIVLSTGIICIGLLLCSCNNTTTVTNTSTADTAVRNTTATTASPAPDTAGLQQRVTELYQWHEKTWDILSDFPPKQTHPSDSLYSGIDWEIHEKNVALLHSSGLFTRGFFDTYQAEAEQMDKEMSSGAVDYYVGEIGPYFDASPWCNCQDFPSGSMQLHITLENTQPENGEWSFSWKWESLEYHMKAKKENGVWKFSYLEGFRANPPHS</sequence>
<protein>
    <submittedName>
        <fullName evidence="1">Uncharacterized protein</fullName>
    </submittedName>
</protein>
<reference evidence="1" key="1">
    <citation type="journal article" date="2014" name="Int. J. Syst. Evol. Microbiol.">
        <title>Complete genome sequence of Corynebacterium casei LMG S-19264T (=DSM 44701T), isolated from a smear-ripened cheese.</title>
        <authorList>
            <consortium name="US DOE Joint Genome Institute (JGI-PGF)"/>
            <person name="Walter F."/>
            <person name="Albersmeier A."/>
            <person name="Kalinowski J."/>
            <person name="Ruckert C."/>
        </authorList>
    </citation>
    <scope>NUCLEOTIDE SEQUENCE</scope>
    <source>
        <strain evidence="1">CGMCC 1.15290</strain>
    </source>
</reference>
<organism evidence="1 2">
    <name type="scientific">Filimonas zeae</name>
    <dbReference type="NCBI Taxonomy" id="1737353"/>
    <lineage>
        <taxon>Bacteria</taxon>
        <taxon>Pseudomonadati</taxon>
        <taxon>Bacteroidota</taxon>
        <taxon>Chitinophagia</taxon>
        <taxon>Chitinophagales</taxon>
        <taxon>Chitinophagaceae</taxon>
        <taxon>Filimonas</taxon>
    </lineage>
</organism>
<gene>
    <name evidence="1" type="ORF">GCM10011379_29750</name>
</gene>
<dbReference type="Proteomes" id="UP000627292">
    <property type="component" value="Unassembled WGS sequence"/>
</dbReference>